<dbReference type="RefSeq" id="WP_006983197.1">
    <property type="nucleotide sequence ID" value="NZ_ABVL01000030.1"/>
</dbReference>
<evidence type="ECO:0000256" key="1">
    <source>
        <dbReference type="SAM" id="SignalP"/>
    </source>
</evidence>
<evidence type="ECO:0000313" key="3">
    <source>
        <dbReference type="Proteomes" id="UP000005824"/>
    </source>
</evidence>
<accession>B4DAD6</accession>
<dbReference type="PROSITE" id="PS51257">
    <property type="entry name" value="PROKAR_LIPOPROTEIN"/>
    <property type="match status" value="1"/>
</dbReference>
<gene>
    <name evidence="2" type="ORF">CfE428DRAFT_5877</name>
</gene>
<comment type="caution">
    <text evidence="2">The sequence shown here is derived from an EMBL/GenBank/DDBJ whole genome shotgun (WGS) entry which is preliminary data.</text>
</comment>
<protein>
    <submittedName>
        <fullName evidence="2">Uncharacterized protein</fullName>
    </submittedName>
</protein>
<dbReference type="STRING" id="497964.CfE428DRAFT_5877"/>
<sequence length="415" mass="44853">MKPLPILAGLILAACTLQAQNDDAAFLAKFESTFEIPDTVNTKDFVPENLLNGRLHRVRPLATNDGLRNIYYLDTPSGVQEITGTPALTERIREIYAIDYLQGVSSSDEFGKALANAGKAKIESAGQILSDPFGTIKNVPKGASRFFGRIGEGMKGGGSKSEDKGLAGVLGITKAKVQLAAKLGVSPYSTNEELQRQLTRAAQATAGGGLVLNVATSFATGGAGAALTVVGANETLKDTLTNSTPEDLRIINRKKLFALGVDRELADEFLMHPWFSPWHETIITDALSRIGVNPSSFLTTAVRALTAEDAFYFQRVAQILAKYHATTAPLRSIQTQNGLIAAIDRDGVLVVPVSLDYAIWAERTARRTEEFAALDRAHDHITGLALWTDGRLSDRLSQELKQRNIGFRTEVLSTK</sequence>
<feature type="chain" id="PRO_5002800706" evidence="1">
    <location>
        <begin position="20"/>
        <end position="415"/>
    </location>
</feature>
<keyword evidence="3" id="KW-1185">Reference proteome</keyword>
<feature type="signal peptide" evidence="1">
    <location>
        <begin position="1"/>
        <end position="19"/>
    </location>
</feature>
<dbReference type="AlphaFoldDB" id="B4DAD6"/>
<organism evidence="2 3">
    <name type="scientific">Chthoniobacter flavus Ellin428</name>
    <dbReference type="NCBI Taxonomy" id="497964"/>
    <lineage>
        <taxon>Bacteria</taxon>
        <taxon>Pseudomonadati</taxon>
        <taxon>Verrucomicrobiota</taxon>
        <taxon>Spartobacteria</taxon>
        <taxon>Chthoniobacterales</taxon>
        <taxon>Chthoniobacteraceae</taxon>
        <taxon>Chthoniobacter</taxon>
    </lineage>
</organism>
<keyword evidence="1" id="KW-0732">Signal</keyword>
<evidence type="ECO:0000313" key="2">
    <source>
        <dbReference type="EMBL" id="EDY16597.1"/>
    </source>
</evidence>
<dbReference type="EMBL" id="ABVL01000030">
    <property type="protein sequence ID" value="EDY16597.1"/>
    <property type="molecule type" value="Genomic_DNA"/>
</dbReference>
<proteinExistence type="predicted"/>
<dbReference type="eggNOG" id="ENOG503004T">
    <property type="taxonomic scope" value="Bacteria"/>
</dbReference>
<name>B4DAD6_9BACT</name>
<dbReference type="InParanoid" id="B4DAD6"/>
<reference evidence="2 3" key="1">
    <citation type="journal article" date="2011" name="J. Bacteriol.">
        <title>Genome sequence of Chthoniobacter flavus Ellin428, an aerobic heterotrophic soil bacterium.</title>
        <authorList>
            <person name="Kant R."/>
            <person name="van Passel M.W."/>
            <person name="Palva A."/>
            <person name="Lucas S."/>
            <person name="Lapidus A."/>
            <person name="Glavina Del Rio T."/>
            <person name="Dalin E."/>
            <person name="Tice H."/>
            <person name="Bruce D."/>
            <person name="Goodwin L."/>
            <person name="Pitluck S."/>
            <person name="Larimer F.W."/>
            <person name="Land M.L."/>
            <person name="Hauser L."/>
            <person name="Sangwan P."/>
            <person name="de Vos W.M."/>
            <person name="Janssen P.H."/>
            <person name="Smidt H."/>
        </authorList>
    </citation>
    <scope>NUCLEOTIDE SEQUENCE [LARGE SCALE GENOMIC DNA]</scope>
    <source>
        <strain evidence="2 3">Ellin428</strain>
    </source>
</reference>
<dbReference type="Proteomes" id="UP000005824">
    <property type="component" value="Unassembled WGS sequence"/>
</dbReference>